<dbReference type="InterPro" id="IPR058627">
    <property type="entry name" value="MdtA-like_C"/>
</dbReference>
<dbReference type="EMBL" id="CP019070">
    <property type="protein sequence ID" value="APW64464.1"/>
    <property type="molecule type" value="Genomic_DNA"/>
</dbReference>
<evidence type="ECO:0000259" key="5">
    <source>
        <dbReference type="Pfam" id="PF25967"/>
    </source>
</evidence>
<dbReference type="STRING" id="1850254.LPB137_00745"/>
<comment type="similarity">
    <text evidence="2">Belongs to the membrane fusion protein (MFP) (TC 8.A.1) family.</text>
</comment>
<accession>A0A1P8KIV1</accession>
<dbReference type="Pfam" id="PF25967">
    <property type="entry name" value="RND-MFP_C"/>
    <property type="match status" value="1"/>
</dbReference>
<dbReference type="Gene3D" id="1.10.287.470">
    <property type="entry name" value="Helix hairpin bin"/>
    <property type="match status" value="1"/>
</dbReference>
<dbReference type="OrthoDB" id="9772050at2"/>
<feature type="domain" description="Multidrug resistance protein MdtA-like C-terminal permuted SH3" evidence="5">
    <location>
        <begin position="285"/>
        <end position="343"/>
    </location>
</feature>
<comment type="subcellular location">
    <subcellularLocation>
        <location evidence="1">Cell envelope</location>
    </subcellularLocation>
</comment>
<feature type="domain" description="Multidrug resistance protein MdtA-like barrel-sandwich hybrid" evidence="4">
    <location>
        <begin position="67"/>
        <end position="182"/>
    </location>
</feature>
<name>A0A1P8KIV1_9BACT</name>
<evidence type="ECO:0000256" key="2">
    <source>
        <dbReference type="ARBA" id="ARBA00009477"/>
    </source>
</evidence>
<dbReference type="SUPFAM" id="SSF111369">
    <property type="entry name" value="HlyD-like secretion proteins"/>
    <property type="match status" value="1"/>
</dbReference>
<keyword evidence="3" id="KW-0813">Transport</keyword>
<protein>
    <submittedName>
        <fullName evidence="6">Uncharacterized protein</fullName>
    </submittedName>
</protein>
<dbReference type="NCBIfam" id="TIGR01730">
    <property type="entry name" value="RND_mfp"/>
    <property type="match status" value="1"/>
</dbReference>
<dbReference type="KEGG" id="alp:LPB137_00745"/>
<dbReference type="AlphaFoldDB" id="A0A1P8KIV1"/>
<evidence type="ECO:0000313" key="7">
    <source>
        <dbReference type="Proteomes" id="UP000186074"/>
    </source>
</evidence>
<evidence type="ECO:0000256" key="1">
    <source>
        <dbReference type="ARBA" id="ARBA00004196"/>
    </source>
</evidence>
<evidence type="ECO:0000259" key="4">
    <source>
        <dbReference type="Pfam" id="PF25917"/>
    </source>
</evidence>
<dbReference type="Gene3D" id="2.40.30.170">
    <property type="match status" value="1"/>
</dbReference>
<dbReference type="PANTHER" id="PTHR30469">
    <property type="entry name" value="MULTIDRUG RESISTANCE PROTEIN MDTA"/>
    <property type="match status" value="1"/>
</dbReference>
<proteinExistence type="inferred from homology"/>
<gene>
    <name evidence="6" type="ORF">LPB137_00745</name>
</gene>
<dbReference type="InterPro" id="IPR058625">
    <property type="entry name" value="MdtA-like_BSH"/>
</dbReference>
<dbReference type="Pfam" id="PF25917">
    <property type="entry name" value="BSH_RND"/>
    <property type="match status" value="1"/>
</dbReference>
<reference evidence="6 7" key="1">
    <citation type="submission" date="2017-01" db="EMBL/GenBank/DDBJ databases">
        <title>Genome sequencing of Arcobacter sp. LPB0137.</title>
        <authorList>
            <person name="Lee G.-W."/>
            <person name="Yi H."/>
        </authorList>
    </citation>
    <scope>NUCLEOTIDE SEQUENCE [LARGE SCALE GENOMIC DNA]</scope>
    <source>
        <strain evidence="6 7">LPB0137</strain>
    </source>
</reference>
<dbReference type="Gene3D" id="2.40.420.20">
    <property type="match status" value="1"/>
</dbReference>
<organism evidence="6 7">
    <name type="scientific">Poseidonibacter parvus</name>
    <dbReference type="NCBI Taxonomy" id="1850254"/>
    <lineage>
        <taxon>Bacteria</taxon>
        <taxon>Pseudomonadati</taxon>
        <taxon>Campylobacterota</taxon>
        <taxon>Epsilonproteobacteria</taxon>
        <taxon>Campylobacterales</taxon>
        <taxon>Arcobacteraceae</taxon>
        <taxon>Poseidonibacter</taxon>
    </lineage>
</organism>
<dbReference type="InterPro" id="IPR006143">
    <property type="entry name" value="RND_pump_MFP"/>
</dbReference>
<dbReference type="PANTHER" id="PTHR30469:SF20">
    <property type="entry name" value="EFFLUX RND TRANSPORTER PERIPLASMIC ADAPTOR SUBUNIT"/>
    <property type="match status" value="1"/>
</dbReference>
<keyword evidence="7" id="KW-1185">Reference proteome</keyword>
<dbReference type="PROSITE" id="PS51257">
    <property type="entry name" value="PROKAR_LIPOPROTEIN"/>
    <property type="match status" value="1"/>
</dbReference>
<dbReference type="GO" id="GO:1990281">
    <property type="term" value="C:efflux pump complex"/>
    <property type="evidence" value="ECO:0007669"/>
    <property type="project" value="TreeGrafter"/>
</dbReference>
<dbReference type="Gene3D" id="2.40.50.100">
    <property type="match status" value="1"/>
</dbReference>
<dbReference type="Proteomes" id="UP000186074">
    <property type="component" value="Chromosome"/>
</dbReference>
<evidence type="ECO:0000313" key="6">
    <source>
        <dbReference type="EMBL" id="APW64464.1"/>
    </source>
</evidence>
<evidence type="ECO:0000256" key="3">
    <source>
        <dbReference type="ARBA" id="ARBA00022448"/>
    </source>
</evidence>
<dbReference type="GO" id="GO:0015562">
    <property type="term" value="F:efflux transmembrane transporter activity"/>
    <property type="evidence" value="ECO:0007669"/>
    <property type="project" value="TreeGrafter"/>
</dbReference>
<dbReference type="RefSeq" id="WP_076083051.1">
    <property type="nucleotide sequence ID" value="NZ_CP019070.1"/>
</dbReference>
<sequence>MKYRILSILVVSAVLLTGCINEKEEVIEKPSTKVVKILDLKNSENFSRSFSYPSEVYAFQDSSLAFEVNGKVVKFYYKEGQKIKKGSVIAKLDDAIYKANYNAARANYNQALADYNRYKKLYESKSVAKIQFEKQRQNLQLTKAAIQVAKKNLDETKLLAEFDGVIAKKMVNDYARITAKQAIVRLQDNSSYKVKFFVPESDIRKVKGELSVEHIESLVDFYITLGNDKDKKYKAKLIDISTTAEKVTRTFEATLQMQVQDSVTILPGMTAQVNVIEKEQHKKRVFIPYKSIFTNTNNSSLIWAVNEDNRVYKQEIKIGNISGDLVEVLSGLDGVSKIVTSGIRFLQNNDEVKAYEKIGE</sequence>